<dbReference type="GO" id="GO:0046677">
    <property type="term" value="P:response to antibiotic"/>
    <property type="evidence" value="ECO:0007669"/>
    <property type="project" value="TreeGrafter"/>
</dbReference>
<keyword evidence="4" id="KW-0732">Signal</keyword>
<dbReference type="Proteomes" id="UP000203589">
    <property type="component" value="Chromosome"/>
</dbReference>
<dbReference type="RefSeq" id="WP_094036256.1">
    <property type="nucleotide sequence ID" value="NZ_CP022540.1"/>
</dbReference>
<feature type="domain" description="Multidrug resistance protein MdtA-like barrel-sandwich hybrid" evidence="6">
    <location>
        <begin position="64"/>
        <end position="204"/>
    </location>
</feature>
<protein>
    <submittedName>
        <fullName evidence="9">Toluene efflux pump periplasmic linker protein TtgA</fullName>
    </submittedName>
</protein>
<dbReference type="SUPFAM" id="SSF111369">
    <property type="entry name" value="HlyD-like secretion proteins"/>
    <property type="match status" value="1"/>
</dbReference>
<dbReference type="EMBL" id="CP022540">
    <property type="protein sequence ID" value="ASP22488.1"/>
    <property type="molecule type" value="Genomic_DNA"/>
</dbReference>
<proteinExistence type="inferred from homology"/>
<dbReference type="PANTHER" id="PTHR30158">
    <property type="entry name" value="ACRA/E-RELATED COMPONENT OF DRUG EFFLUX TRANSPORTER"/>
    <property type="match status" value="1"/>
</dbReference>
<dbReference type="AlphaFoldDB" id="A0A222E8W5"/>
<evidence type="ECO:0000259" key="5">
    <source>
        <dbReference type="Pfam" id="PF25876"/>
    </source>
</evidence>
<dbReference type="GO" id="GO:0030313">
    <property type="term" value="C:cell envelope"/>
    <property type="evidence" value="ECO:0007669"/>
    <property type="project" value="UniProtKB-SubCell"/>
</dbReference>
<reference evidence="9 10" key="1">
    <citation type="submission" date="2017-07" db="EMBL/GenBank/DDBJ databases">
        <title>Genome Sequence of Antarctobacter heliothermus Strain SMS3 Isolated from a culture of the Diatom Skeletonema marinoi.</title>
        <authorList>
            <person name="Topel M."/>
            <person name="Pinder M.I.M."/>
            <person name="Johansson O.N."/>
            <person name="Kourtchenko O."/>
            <person name="Godhe A."/>
            <person name="Clarke A.K."/>
        </authorList>
    </citation>
    <scope>NUCLEOTIDE SEQUENCE [LARGE SCALE GENOMIC DNA]</scope>
    <source>
        <strain evidence="9 10">SMS3</strain>
    </source>
</reference>
<feature type="domain" description="Multidrug resistance protein MdtA-like C-terminal permuted SH3" evidence="8">
    <location>
        <begin position="300"/>
        <end position="360"/>
    </location>
</feature>
<name>A0A222E8W5_9RHOB</name>
<dbReference type="InterPro" id="IPR006143">
    <property type="entry name" value="RND_pump_MFP"/>
</dbReference>
<dbReference type="InterPro" id="IPR058627">
    <property type="entry name" value="MdtA-like_C"/>
</dbReference>
<dbReference type="InterPro" id="IPR058624">
    <property type="entry name" value="MdtA-like_HH"/>
</dbReference>
<gene>
    <name evidence="9" type="primary">ttgA</name>
    <name evidence="9" type="ORF">ANTHELSMS3_03869</name>
</gene>
<sequence length="392" mass="41001">MKVSVWKMMGAVLALTGSATIANAQFGPPGGMDMGPLEVGVVELTLQDVPRVVTSPGRAVAFQEVAVRPRVGGVIEEVLYTPDQLLQVGDPLFRIDDSAYVAAEATARANVAMAEANLAVTQSAYDRAEQLAGRGYTEAEVEAARASLAEAKATLDAAQAALDYAQIELSWTTVKSPIAGRADVATVSVGDLVTAGQADALTTIVQADPIYVDTVEASARILSVRKGIAEGALKQNDALEATLMLENEEVFRGVGKLVTAGNTVSTTTGTVTIRFKFDNPDHVVIPGMFVRGEVVIGTMQAFLVPQRAATRGNSGKLTAYIVGEDGTAQQVTLEDDGSYENAWIVRSGLSEGDRLIVDGLSSLRPGQAVTPVAAIIDDNGIARNADTPAVED</sequence>
<dbReference type="InterPro" id="IPR058626">
    <property type="entry name" value="MdtA-like_b-barrel"/>
</dbReference>
<dbReference type="GO" id="GO:0022857">
    <property type="term" value="F:transmembrane transporter activity"/>
    <property type="evidence" value="ECO:0007669"/>
    <property type="project" value="InterPro"/>
</dbReference>
<feature type="domain" description="Multidrug resistance protein MdtA-like alpha-helical hairpin" evidence="5">
    <location>
        <begin position="104"/>
        <end position="172"/>
    </location>
</feature>
<comment type="subcellular location">
    <subcellularLocation>
        <location evidence="1">Cell envelope</location>
    </subcellularLocation>
</comment>
<organism evidence="9 10">
    <name type="scientific">Antarctobacter heliothermus</name>
    <dbReference type="NCBI Taxonomy" id="74033"/>
    <lineage>
        <taxon>Bacteria</taxon>
        <taxon>Pseudomonadati</taxon>
        <taxon>Pseudomonadota</taxon>
        <taxon>Alphaproteobacteria</taxon>
        <taxon>Rhodobacterales</taxon>
        <taxon>Roseobacteraceae</taxon>
        <taxon>Antarctobacter</taxon>
    </lineage>
</organism>
<evidence type="ECO:0000259" key="7">
    <source>
        <dbReference type="Pfam" id="PF25944"/>
    </source>
</evidence>
<evidence type="ECO:0000259" key="6">
    <source>
        <dbReference type="Pfam" id="PF25917"/>
    </source>
</evidence>
<feature type="chain" id="PRO_5012036087" evidence="4">
    <location>
        <begin position="25"/>
        <end position="392"/>
    </location>
</feature>
<dbReference type="OrthoDB" id="7811737at2"/>
<dbReference type="Pfam" id="PF25944">
    <property type="entry name" value="Beta-barrel_RND"/>
    <property type="match status" value="1"/>
</dbReference>
<feature type="signal peptide" evidence="4">
    <location>
        <begin position="1"/>
        <end position="24"/>
    </location>
</feature>
<evidence type="ECO:0000313" key="9">
    <source>
        <dbReference type="EMBL" id="ASP22488.1"/>
    </source>
</evidence>
<dbReference type="Gene3D" id="2.40.420.20">
    <property type="match status" value="1"/>
</dbReference>
<evidence type="ECO:0000313" key="10">
    <source>
        <dbReference type="Proteomes" id="UP000203589"/>
    </source>
</evidence>
<evidence type="ECO:0000256" key="4">
    <source>
        <dbReference type="SAM" id="SignalP"/>
    </source>
</evidence>
<dbReference type="Gene3D" id="1.10.287.470">
    <property type="entry name" value="Helix hairpin bin"/>
    <property type="match status" value="1"/>
</dbReference>
<dbReference type="Gene3D" id="2.40.50.100">
    <property type="match status" value="1"/>
</dbReference>
<dbReference type="NCBIfam" id="TIGR01730">
    <property type="entry name" value="RND_mfp"/>
    <property type="match status" value="1"/>
</dbReference>
<dbReference type="Pfam" id="PF25876">
    <property type="entry name" value="HH_MFP_RND"/>
    <property type="match status" value="1"/>
</dbReference>
<dbReference type="InterPro" id="IPR058625">
    <property type="entry name" value="MdtA-like_BSH"/>
</dbReference>
<evidence type="ECO:0000256" key="1">
    <source>
        <dbReference type="ARBA" id="ARBA00004196"/>
    </source>
</evidence>
<evidence type="ECO:0000256" key="3">
    <source>
        <dbReference type="SAM" id="Coils"/>
    </source>
</evidence>
<dbReference type="KEGG" id="aht:ANTHELSMS3_03869"/>
<comment type="similarity">
    <text evidence="2">Belongs to the membrane fusion protein (MFP) (TC 8.A.1) family.</text>
</comment>
<dbReference type="GO" id="GO:0005886">
    <property type="term" value="C:plasma membrane"/>
    <property type="evidence" value="ECO:0007669"/>
    <property type="project" value="TreeGrafter"/>
</dbReference>
<keyword evidence="3" id="KW-0175">Coiled coil</keyword>
<evidence type="ECO:0000259" key="8">
    <source>
        <dbReference type="Pfam" id="PF25967"/>
    </source>
</evidence>
<accession>A0A222E8W5</accession>
<dbReference type="Pfam" id="PF25967">
    <property type="entry name" value="RND-MFP_C"/>
    <property type="match status" value="1"/>
</dbReference>
<dbReference type="Pfam" id="PF25917">
    <property type="entry name" value="BSH_RND"/>
    <property type="match status" value="1"/>
</dbReference>
<dbReference type="Gene3D" id="2.40.30.170">
    <property type="match status" value="1"/>
</dbReference>
<evidence type="ECO:0000256" key="2">
    <source>
        <dbReference type="ARBA" id="ARBA00009477"/>
    </source>
</evidence>
<keyword evidence="10" id="KW-1185">Reference proteome</keyword>
<feature type="domain" description="Multidrug resistance protein MdtA-like beta-barrel" evidence="7">
    <location>
        <begin position="209"/>
        <end position="294"/>
    </location>
</feature>
<feature type="coiled-coil region" evidence="3">
    <location>
        <begin position="111"/>
        <end position="168"/>
    </location>
</feature>